<evidence type="ECO:0000256" key="7">
    <source>
        <dbReference type="ARBA" id="ARBA00022827"/>
    </source>
</evidence>
<keyword evidence="8 11" id="KW-0560">Oxidoreductase</keyword>
<dbReference type="EC" id="1.4.3.16" evidence="4 10"/>
<dbReference type="InterPro" id="IPR027477">
    <property type="entry name" value="Succ_DH/fumarate_Rdtase_cat_sf"/>
</dbReference>
<evidence type="ECO:0000256" key="4">
    <source>
        <dbReference type="ARBA" id="ARBA00012173"/>
    </source>
</evidence>
<keyword evidence="5 11" id="KW-0285">Flavoprotein</keyword>
<dbReference type="Proteomes" id="UP001337681">
    <property type="component" value="Unassembled WGS sequence"/>
</dbReference>
<gene>
    <name evidence="14" type="primary">nadB</name>
    <name evidence="14" type="ORF">VRU49_03380</name>
</gene>
<keyword evidence="6 11" id="KW-0662">Pyridine nucleotide biosynthesis</keyword>
<name>A0ABU7GZI4_9SPHI</name>
<dbReference type="Gene3D" id="1.20.58.100">
    <property type="entry name" value="Fumarate reductase/succinate dehydrogenase flavoprotein-like, C-terminal domain"/>
    <property type="match status" value="1"/>
</dbReference>
<evidence type="ECO:0000256" key="3">
    <source>
        <dbReference type="ARBA" id="ARBA00008562"/>
    </source>
</evidence>
<keyword evidence="7 11" id="KW-0274">FAD</keyword>
<comment type="caution">
    <text evidence="14">The sequence shown here is derived from an EMBL/GenBank/DDBJ whole genome shotgun (WGS) entry which is preliminary data.</text>
</comment>
<accession>A0ABU7GZI4</accession>
<dbReference type="SUPFAM" id="SSF51905">
    <property type="entry name" value="FAD/NAD(P)-binding domain"/>
    <property type="match status" value="1"/>
</dbReference>
<evidence type="ECO:0000256" key="6">
    <source>
        <dbReference type="ARBA" id="ARBA00022642"/>
    </source>
</evidence>
<evidence type="ECO:0000256" key="11">
    <source>
        <dbReference type="RuleBase" id="RU362049"/>
    </source>
</evidence>
<dbReference type="PANTHER" id="PTHR42716:SF2">
    <property type="entry name" value="L-ASPARTATE OXIDASE, CHLOROPLASTIC"/>
    <property type="match status" value="1"/>
</dbReference>
<reference evidence="14 15" key="1">
    <citation type="submission" date="2024-01" db="EMBL/GenBank/DDBJ databases">
        <title>Pedobacter sp. nov., isolated from oil-contaminated soil.</title>
        <authorList>
            <person name="Le N.T.T."/>
        </authorList>
    </citation>
    <scope>NUCLEOTIDE SEQUENCE [LARGE SCALE GENOMIC DNA]</scope>
    <source>
        <strain evidence="14 15">VNH31</strain>
    </source>
</reference>
<evidence type="ECO:0000256" key="8">
    <source>
        <dbReference type="ARBA" id="ARBA00023002"/>
    </source>
</evidence>
<dbReference type="GO" id="GO:0008734">
    <property type="term" value="F:L-aspartate oxidase activity"/>
    <property type="evidence" value="ECO:0007669"/>
    <property type="project" value="UniProtKB-EC"/>
</dbReference>
<evidence type="ECO:0000256" key="1">
    <source>
        <dbReference type="ARBA" id="ARBA00001974"/>
    </source>
</evidence>
<dbReference type="InterPro" id="IPR005288">
    <property type="entry name" value="NadB"/>
</dbReference>
<sequence>MRSTDFLVIGSGIAGLSFALKAAKHGKVLIITKSNEDESNTKYAQGGVAVVVDKDDSFDKHIEDTLIAGDGLCDKKIVELVVNEGPKRIQEIIDYGINFDKDDFGVYDLAKEGGHSEHRVLHYKDITGYEIERVLLDQIHANPNIEILTHYFCLELITQHHLGKLVDKKSDNISCYGVYAFNTEKNDVEKILSPKIIMASGGAGHVYAATTNPVIATGDGMAMVYRAKGKIRNMEFIQFHPTALYNPGEYPSFLISEAVRGFGGVLRRKDGSEFMQIYDERGSLAPRDITARAIDAEMKLSGDEFVYLDITMRSKADILRHFPNIYAKCLSIGIDITKDYIPVTPAAHYMCGGILVDEYGRSSIKNLYACGECSSTGLHGANRLASNSLLEATVFAHRIYEACLNDEAFTVDNNLIPDWDSHGVAQINEEILVTHNLRETQKIMGDYVGIVRSDFRLDRARRRLFLLYEETESFYKMNKVSVKLCELRNVIQVAYMIIKSAMLRKESRGLHFTTDYPNHAQELKDTLI</sequence>
<dbReference type="SUPFAM" id="SSF46977">
    <property type="entry name" value="Succinate dehydrogenase/fumarate reductase flavoprotein C-terminal domain"/>
    <property type="match status" value="1"/>
</dbReference>
<organism evidence="14 15">
    <name type="scientific">Pedobacter flavus</name>
    <dbReference type="NCBI Taxonomy" id="3113906"/>
    <lineage>
        <taxon>Bacteria</taxon>
        <taxon>Pseudomonadati</taxon>
        <taxon>Bacteroidota</taxon>
        <taxon>Sphingobacteriia</taxon>
        <taxon>Sphingobacteriales</taxon>
        <taxon>Sphingobacteriaceae</taxon>
        <taxon>Pedobacter</taxon>
    </lineage>
</organism>
<dbReference type="PRINTS" id="PR00411">
    <property type="entry name" value="PNDRDTASEI"/>
</dbReference>
<dbReference type="InterPro" id="IPR037099">
    <property type="entry name" value="Fum_R/Succ_DH_flav-like_C_sf"/>
</dbReference>
<dbReference type="Gene3D" id="3.90.700.10">
    <property type="entry name" value="Succinate dehydrogenase/fumarate reductase flavoprotein, catalytic domain"/>
    <property type="match status" value="1"/>
</dbReference>
<comment type="pathway">
    <text evidence="2 11">Cofactor biosynthesis; NAD(+) biosynthesis; iminoaspartate from L-aspartate (oxidase route): step 1/1.</text>
</comment>
<dbReference type="Pfam" id="PF00890">
    <property type="entry name" value="FAD_binding_2"/>
    <property type="match status" value="1"/>
</dbReference>
<feature type="domain" description="FAD-dependent oxidoreductase 2 FAD-binding" evidence="12">
    <location>
        <begin position="5"/>
        <end position="389"/>
    </location>
</feature>
<dbReference type="PANTHER" id="PTHR42716">
    <property type="entry name" value="L-ASPARTATE OXIDASE"/>
    <property type="match status" value="1"/>
</dbReference>
<evidence type="ECO:0000313" key="15">
    <source>
        <dbReference type="Proteomes" id="UP001337681"/>
    </source>
</evidence>
<comment type="cofactor">
    <cofactor evidence="1 11">
        <name>FAD</name>
        <dbReference type="ChEBI" id="CHEBI:57692"/>
    </cofactor>
</comment>
<dbReference type="InterPro" id="IPR015939">
    <property type="entry name" value="Fum_Rdtase/Succ_DH_flav-like_C"/>
</dbReference>
<protein>
    <recommendedName>
        <fullName evidence="4 10">L-aspartate oxidase</fullName>
        <ecNumber evidence="4 10">1.4.3.16</ecNumber>
    </recommendedName>
</protein>
<evidence type="ECO:0000256" key="10">
    <source>
        <dbReference type="NCBIfam" id="TIGR00551"/>
    </source>
</evidence>
<dbReference type="NCBIfam" id="NF006567">
    <property type="entry name" value="PRK09077.1"/>
    <property type="match status" value="1"/>
</dbReference>
<evidence type="ECO:0000259" key="13">
    <source>
        <dbReference type="Pfam" id="PF02910"/>
    </source>
</evidence>
<dbReference type="NCBIfam" id="TIGR00551">
    <property type="entry name" value="nadB"/>
    <property type="match status" value="1"/>
</dbReference>
<proteinExistence type="inferred from homology"/>
<dbReference type="PIRSF" id="PIRSF000171">
    <property type="entry name" value="SDHA_APRA_LASPO"/>
    <property type="match status" value="1"/>
</dbReference>
<dbReference type="PRINTS" id="PR00368">
    <property type="entry name" value="FADPNR"/>
</dbReference>
<dbReference type="RefSeq" id="WP_330145370.1">
    <property type="nucleotide sequence ID" value="NZ_JAZDQU010000001.1"/>
</dbReference>
<feature type="domain" description="Fumarate reductase/succinate dehydrogenase flavoprotein-like C-terminal" evidence="13">
    <location>
        <begin position="439"/>
        <end position="520"/>
    </location>
</feature>
<dbReference type="InterPro" id="IPR003953">
    <property type="entry name" value="FAD-dep_OxRdtase_2_FAD-bd"/>
</dbReference>
<evidence type="ECO:0000256" key="9">
    <source>
        <dbReference type="ARBA" id="ARBA00048305"/>
    </source>
</evidence>
<comment type="function">
    <text evidence="11">Catalyzes the oxidation of L-aspartate to iminoaspartate.</text>
</comment>
<comment type="subcellular location">
    <subcellularLocation>
        <location evidence="11">Cytoplasm</location>
    </subcellularLocation>
</comment>
<dbReference type="InterPro" id="IPR036188">
    <property type="entry name" value="FAD/NAD-bd_sf"/>
</dbReference>
<dbReference type="Gene3D" id="3.50.50.60">
    <property type="entry name" value="FAD/NAD(P)-binding domain"/>
    <property type="match status" value="1"/>
</dbReference>
<evidence type="ECO:0000313" key="14">
    <source>
        <dbReference type="EMBL" id="MEE1884456.1"/>
    </source>
</evidence>
<comment type="catalytic activity">
    <reaction evidence="9">
        <text>L-aspartate + O2 = iminosuccinate + H2O2</text>
        <dbReference type="Rhea" id="RHEA:25876"/>
        <dbReference type="ChEBI" id="CHEBI:15379"/>
        <dbReference type="ChEBI" id="CHEBI:16240"/>
        <dbReference type="ChEBI" id="CHEBI:29991"/>
        <dbReference type="ChEBI" id="CHEBI:77875"/>
        <dbReference type="EC" id="1.4.3.16"/>
    </reaction>
    <physiologicalReaction direction="left-to-right" evidence="9">
        <dbReference type="Rhea" id="RHEA:25877"/>
    </physiologicalReaction>
</comment>
<evidence type="ECO:0000256" key="2">
    <source>
        <dbReference type="ARBA" id="ARBA00004950"/>
    </source>
</evidence>
<evidence type="ECO:0000256" key="5">
    <source>
        <dbReference type="ARBA" id="ARBA00022630"/>
    </source>
</evidence>
<dbReference type="EMBL" id="JAZDQU010000001">
    <property type="protein sequence ID" value="MEE1884456.1"/>
    <property type="molecule type" value="Genomic_DNA"/>
</dbReference>
<dbReference type="Pfam" id="PF02910">
    <property type="entry name" value="Succ_DH_flav_C"/>
    <property type="match status" value="1"/>
</dbReference>
<keyword evidence="15" id="KW-1185">Reference proteome</keyword>
<comment type="similarity">
    <text evidence="3 11">Belongs to the FAD-dependent oxidoreductase 2 family. NadB subfamily.</text>
</comment>
<dbReference type="SUPFAM" id="SSF56425">
    <property type="entry name" value="Succinate dehydrogenase/fumarate reductase flavoprotein, catalytic domain"/>
    <property type="match status" value="1"/>
</dbReference>
<evidence type="ECO:0000259" key="12">
    <source>
        <dbReference type="Pfam" id="PF00890"/>
    </source>
</evidence>